<dbReference type="NCBIfam" id="TIGR00188">
    <property type="entry name" value="rnpA"/>
    <property type="match status" value="1"/>
</dbReference>
<gene>
    <name evidence="7" type="primary">rnpA</name>
    <name evidence="7" type="ORF">COU13_00100</name>
</gene>
<evidence type="ECO:0000256" key="1">
    <source>
        <dbReference type="ARBA" id="ARBA00022694"/>
    </source>
</evidence>
<dbReference type="InterPro" id="IPR014721">
    <property type="entry name" value="Ribsml_uS5_D2-typ_fold_subgr"/>
</dbReference>
<sequence>MLPRKNRLNHKEIVDLKKRGTKRLSSGGLYFTYVQNNEGSISKVSCSISKKIEKKAVNRNKIKRQCKEAVRLNLASLKKPVFGIVSFKKAYPPHSFNEICREVSGLFSRVE</sequence>
<dbReference type="GO" id="GO:0004526">
    <property type="term" value="F:ribonuclease P activity"/>
    <property type="evidence" value="ECO:0007669"/>
    <property type="project" value="UniProtKB-UniRule"/>
</dbReference>
<dbReference type="EC" id="3.1.26.5" evidence="6"/>
<evidence type="ECO:0000256" key="6">
    <source>
        <dbReference type="NCBIfam" id="TIGR00188"/>
    </source>
</evidence>
<evidence type="ECO:0000313" key="8">
    <source>
        <dbReference type="Proteomes" id="UP000230706"/>
    </source>
</evidence>
<dbReference type="GO" id="GO:0042781">
    <property type="term" value="F:3'-tRNA processing endoribonuclease activity"/>
    <property type="evidence" value="ECO:0007669"/>
    <property type="project" value="TreeGrafter"/>
</dbReference>
<dbReference type="GO" id="GO:0000049">
    <property type="term" value="F:tRNA binding"/>
    <property type="evidence" value="ECO:0007669"/>
    <property type="project" value="InterPro"/>
</dbReference>
<evidence type="ECO:0000256" key="5">
    <source>
        <dbReference type="ARBA" id="ARBA00022884"/>
    </source>
</evidence>
<keyword evidence="1" id="KW-0819">tRNA processing</keyword>
<dbReference type="Gene3D" id="3.30.230.10">
    <property type="match status" value="1"/>
</dbReference>
<organism evidence="7 8">
    <name type="scientific">Candidatus Kaiserbacteria bacterium CG10_big_fil_rev_8_21_14_0_10_43_70</name>
    <dbReference type="NCBI Taxonomy" id="1974605"/>
    <lineage>
        <taxon>Bacteria</taxon>
        <taxon>Candidatus Kaiseribacteriota</taxon>
    </lineage>
</organism>
<reference evidence="8" key="1">
    <citation type="submission" date="2017-09" db="EMBL/GenBank/DDBJ databases">
        <title>Depth-based differentiation of microbial function through sediment-hosted aquifers and enrichment of novel symbionts in the deep terrestrial subsurface.</title>
        <authorList>
            <person name="Probst A.J."/>
            <person name="Ladd B."/>
            <person name="Jarett J.K."/>
            <person name="Geller-Mcgrath D.E."/>
            <person name="Sieber C.M.K."/>
            <person name="Emerson J.B."/>
            <person name="Anantharaman K."/>
            <person name="Thomas B.C."/>
            <person name="Malmstrom R."/>
            <person name="Stieglmeier M."/>
            <person name="Klingl A."/>
            <person name="Woyke T."/>
            <person name="Ryan C.M."/>
            <person name="Banfield J.F."/>
        </authorList>
    </citation>
    <scope>NUCLEOTIDE SEQUENCE [LARGE SCALE GENOMIC DNA]</scope>
</reference>
<dbReference type="SUPFAM" id="SSF54211">
    <property type="entry name" value="Ribosomal protein S5 domain 2-like"/>
    <property type="match status" value="1"/>
</dbReference>
<proteinExistence type="predicted"/>
<dbReference type="Proteomes" id="UP000230706">
    <property type="component" value="Unassembled WGS sequence"/>
</dbReference>
<dbReference type="GO" id="GO:0030677">
    <property type="term" value="C:ribonuclease P complex"/>
    <property type="evidence" value="ECO:0007669"/>
    <property type="project" value="TreeGrafter"/>
</dbReference>
<dbReference type="InterPro" id="IPR000100">
    <property type="entry name" value="RNase_P"/>
</dbReference>
<keyword evidence="4" id="KW-0378">Hydrolase</keyword>
<evidence type="ECO:0000313" key="7">
    <source>
        <dbReference type="EMBL" id="PIR86590.1"/>
    </source>
</evidence>
<name>A0A2H0UJN0_9BACT</name>
<accession>A0A2H0UJN0</accession>
<dbReference type="Pfam" id="PF00825">
    <property type="entry name" value="Ribonuclease_P"/>
    <property type="match status" value="1"/>
</dbReference>
<dbReference type="AlphaFoldDB" id="A0A2H0UJN0"/>
<dbReference type="PANTHER" id="PTHR33992">
    <property type="entry name" value="RIBONUCLEASE P PROTEIN COMPONENT"/>
    <property type="match status" value="1"/>
</dbReference>
<evidence type="ECO:0000256" key="2">
    <source>
        <dbReference type="ARBA" id="ARBA00022722"/>
    </source>
</evidence>
<evidence type="ECO:0000256" key="4">
    <source>
        <dbReference type="ARBA" id="ARBA00022801"/>
    </source>
</evidence>
<keyword evidence="5" id="KW-0694">RNA-binding</keyword>
<evidence type="ECO:0000256" key="3">
    <source>
        <dbReference type="ARBA" id="ARBA00022759"/>
    </source>
</evidence>
<dbReference type="InterPro" id="IPR020568">
    <property type="entry name" value="Ribosomal_Su5_D2-typ_SF"/>
</dbReference>
<protein>
    <recommendedName>
        <fullName evidence="6">Ribonuclease P protein component</fullName>
        <ecNumber evidence="6">3.1.26.5</ecNumber>
    </recommendedName>
</protein>
<keyword evidence="2" id="KW-0540">Nuclease</keyword>
<dbReference type="PANTHER" id="PTHR33992:SF1">
    <property type="entry name" value="RIBONUCLEASE P PROTEIN COMPONENT"/>
    <property type="match status" value="1"/>
</dbReference>
<comment type="caution">
    <text evidence="7">The sequence shown here is derived from an EMBL/GenBank/DDBJ whole genome shotgun (WGS) entry which is preliminary data.</text>
</comment>
<dbReference type="EMBL" id="PFBF01000002">
    <property type="protein sequence ID" value="PIR86590.1"/>
    <property type="molecule type" value="Genomic_DNA"/>
</dbReference>
<keyword evidence="3" id="KW-0255">Endonuclease</keyword>